<dbReference type="SUPFAM" id="SSF46785">
    <property type="entry name" value="Winged helix' DNA-binding domain"/>
    <property type="match status" value="1"/>
</dbReference>
<dbReference type="SMART" id="SM00347">
    <property type="entry name" value="HTH_MARR"/>
    <property type="match status" value="1"/>
</dbReference>
<keyword evidence="2" id="KW-0238">DNA-binding</keyword>
<keyword evidence="6" id="KW-1185">Reference proteome</keyword>
<dbReference type="Proteomes" id="UP001306950">
    <property type="component" value="Unassembled WGS sequence"/>
</dbReference>
<name>A0ABU7VPR8_9BACL</name>
<evidence type="ECO:0000256" key="2">
    <source>
        <dbReference type="ARBA" id="ARBA00023125"/>
    </source>
</evidence>
<sequence>MDQNESMQEIVESFRELRKSYYRLLADQADRSGISVTQYLALRAIRNQPGIGMGQLAGAIRLENSTVSGLVDRLAKAGLVERERREHDRRSIALHLTEMGREVEHQTKLKINRSLHHVLELPRHDIDHLLETHRKIIEIIEKVREGNQL</sequence>
<dbReference type="PANTHER" id="PTHR42756:SF1">
    <property type="entry name" value="TRANSCRIPTIONAL REPRESSOR OF EMRAB OPERON"/>
    <property type="match status" value="1"/>
</dbReference>
<dbReference type="EMBL" id="JAZHPZ010000002">
    <property type="protein sequence ID" value="MEF2965298.1"/>
    <property type="molecule type" value="Genomic_DNA"/>
</dbReference>
<dbReference type="Pfam" id="PF01047">
    <property type="entry name" value="MarR"/>
    <property type="match status" value="1"/>
</dbReference>
<gene>
    <name evidence="5" type="ORF">V3851_05585</name>
</gene>
<organism evidence="5 6">
    <name type="scientific">Paenibacillus haidiansis</name>
    <dbReference type="NCBI Taxonomy" id="1574488"/>
    <lineage>
        <taxon>Bacteria</taxon>
        <taxon>Bacillati</taxon>
        <taxon>Bacillota</taxon>
        <taxon>Bacilli</taxon>
        <taxon>Bacillales</taxon>
        <taxon>Paenibacillaceae</taxon>
        <taxon>Paenibacillus</taxon>
    </lineage>
</organism>
<dbReference type="InterPro" id="IPR036388">
    <property type="entry name" value="WH-like_DNA-bd_sf"/>
</dbReference>
<evidence type="ECO:0000256" key="1">
    <source>
        <dbReference type="ARBA" id="ARBA00023015"/>
    </source>
</evidence>
<keyword evidence="1" id="KW-0805">Transcription regulation</keyword>
<keyword evidence="3" id="KW-0804">Transcription</keyword>
<dbReference type="PROSITE" id="PS01117">
    <property type="entry name" value="HTH_MARR_1"/>
    <property type="match status" value="1"/>
</dbReference>
<dbReference type="PROSITE" id="PS50995">
    <property type="entry name" value="HTH_MARR_2"/>
    <property type="match status" value="1"/>
</dbReference>
<dbReference type="Gene3D" id="1.10.10.10">
    <property type="entry name" value="Winged helix-like DNA-binding domain superfamily/Winged helix DNA-binding domain"/>
    <property type="match status" value="1"/>
</dbReference>
<evidence type="ECO:0000256" key="3">
    <source>
        <dbReference type="ARBA" id="ARBA00023163"/>
    </source>
</evidence>
<comment type="caution">
    <text evidence="5">The sequence shown here is derived from an EMBL/GenBank/DDBJ whole genome shotgun (WGS) entry which is preliminary data.</text>
</comment>
<dbReference type="InterPro" id="IPR023187">
    <property type="entry name" value="Tscrpt_reg_MarR-type_CS"/>
</dbReference>
<evidence type="ECO:0000259" key="4">
    <source>
        <dbReference type="PROSITE" id="PS50995"/>
    </source>
</evidence>
<evidence type="ECO:0000313" key="5">
    <source>
        <dbReference type="EMBL" id="MEF2965298.1"/>
    </source>
</evidence>
<proteinExistence type="predicted"/>
<dbReference type="PRINTS" id="PR00598">
    <property type="entry name" value="HTHMARR"/>
</dbReference>
<dbReference type="RefSeq" id="WP_331845532.1">
    <property type="nucleotide sequence ID" value="NZ_JAZHPZ010000002.1"/>
</dbReference>
<dbReference type="PANTHER" id="PTHR42756">
    <property type="entry name" value="TRANSCRIPTIONAL REGULATOR, MARR"/>
    <property type="match status" value="1"/>
</dbReference>
<evidence type="ECO:0000313" key="6">
    <source>
        <dbReference type="Proteomes" id="UP001306950"/>
    </source>
</evidence>
<dbReference type="InterPro" id="IPR036390">
    <property type="entry name" value="WH_DNA-bd_sf"/>
</dbReference>
<accession>A0ABU7VPR8</accession>
<dbReference type="InterPro" id="IPR000835">
    <property type="entry name" value="HTH_MarR-typ"/>
</dbReference>
<reference evidence="5 6" key="1">
    <citation type="submission" date="2024-02" db="EMBL/GenBank/DDBJ databases">
        <title>A nitrogen-fixing paenibacillus bacterium.</title>
        <authorList>
            <person name="Zhang W.L."/>
            <person name="Chen S.F."/>
        </authorList>
    </citation>
    <scope>NUCLEOTIDE SEQUENCE [LARGE SCALE GENOMIC DNA]</scope>
    <source>
        <strain evidence="5 6">M1</strain>
    </source>
</reference>
<feature type="domain" description="HTH marR-type" evidence="4">
    <location>
        <begin position="3"/>
        <end position="145"/>
    </location>
</feature>
<protein>
    <submittedName>
        <fullName evidence="5">MarR family transcriptional regulator</fullName>
    </submittedName>
</protein>